<geneLocation type="plasmid" evidence="2 3">
    <name>pMBL6842</name>
</geneLocation>
<organism evidence="2 3">
    <name type="scientific">Pseudoalteromonas rubra</name>
    <dbReference type="NCBI Taxonomy" id="43658"/>
    <lineage>
        <taxon>Bacteria</taxon>
        <taxon>Pseudomonadati</taxon>
        <taxon>Pseudomonadota</taxon>
        <taxon>Gammaproteobacteria</taxon>
        <taxon>Alteromonadales</taxon>
        <taxon>Pseudoalteromonadaceae</taxon>
        <taxon>Pseudoalteromonas</taxon>
    </lineage>
</organism>
<evidence type="ECO:0008006" key="4">
    <source>
        <dbReference type="Google" id="ProtNLM"/>
    </source>
</evidence>
<name>A0A0U3I863_9GAMM</name>
<sequence length="332" mass="36567">MIGSMYQSTRGKNALGAVTGNSAITIKSPTTGEDIRFTLVELDSAQVLEKTVKNQYNKRNDALLTRASLLDILPEIERDKRNTQPAIALQTGDTFNILSGMRRRTAVSLVKDAKLVMLVAKSLSTADQRAFAFTSDVYKEPSFLDLGFTLTQFKTHMAEQGVSLSTAELAEEFEIATGKASEVMRFAALPNALYRPFPDLSLIQYRFMRQMIKLQSIHPEAFSAVVSTVREQLETTLSDPTTLSEQSDVKKRTTAVQTAFLSALNADPTLNPSQPVTTASQRSQFWSQVADNAIDGCTVKLLSRDSGVTIKLDHRKLPQETLDAIAKLIQKG</sequence>
<dbReference type="AlphaFoldDB" id="A0A0U3I863"/>
<dbReference type="PANTHER" id="PTHR38973">
    <property type="entry name" value="PLASMID PARTITIONING CONTROL PROTEIN-RELATED"/>
    <property type="match status" value="1"/>
</dbReference>
<evidence type="ECO:0000256" key="1">
    <source>
        <dbReference type="ARBA" id="ARBA00023125"/>
    </source>
</evidence>
<evidence type="ECO:0000313" key="3">
    <source>
        <dbReference type="Proteomes" id="UP000069015"/>
    </source>
</evidence>
<protein>
    <recommendedName>
        <fullName evidence="4">Chromosome partitioning protein ParB</fullName>
    </recommendedName>
</protein>
<dbReference type="RefSeq" id="WP_058799001.1">
    <property type="nucleotide sequence ID" value="NZ_CP013613.1"/>
</dbReference>
<proteinExistence type="predicted"/>
<gene>
    <name evidence="2" type="ORF">AT705_24700</name>
</gene>
<reference evidence="2 3" key="1">
    <citation type="submission" date="2015-12" db="EMBL/GenBank/DDBJ databases">
        <title>Complete genome sequence of Pseudoalteromonas rubra SCSIO 6842, harboring a conjugative plasmid.</title>
        <authorList>
            <person name="Li B."/>
            <person name="Wang X."/>
        </authorList>
    </citation>
    <scope>NUCLEOTIDE SEQUENCE [LARGE SCALE GENOMIC DNA]</scope>
    <source>
        <strain evidence="2 3">SCSIO 6842</strain>
        <plasmid evidence="3">Plasmid pMBL6842</plasmid>
    </source>
</reference>
<evidence type="ECO:0000313" key="2">
    <source>
        <dbReference type="EMBL" id="ALU46166.1"/>
    </source>
</evidence>
<dbReference type="GO" id="GO:0003677">
    <property type="term" value="F:DNA binding"/>
    <property type="evidence" value="ECO:0007669"/>
    <property type="project" value="UniProtKB-KW"/>
</dbReference>
<dbReference type="Gene3D" id="1.10.10.2830">
    <property type="match status" value="1"/>
</dbReference>
<dbReference type="PANTHER" id="PTHR38973:SF1">
    <property type="entry name" value="PLASMID PARTITION PROTEIN B"/>
    <property type="match status" value="1"/>
</dbReference>
<keyword evidence="2" id="KW-0614">Plasmid</keyword>
<dbReference type="KEGG" id="prr:AT705_24700"/>
<keyword evidence="1" id="KW-0238">DNA-binding</keyword>
<dbReference type="EMBL" id="CP013613">
    <property type="protein sequence ID" value="ALU46166.1"/>
    <property type="molecule type" value="Genomic_DNA"/>
</dbReference>
<accession>A0A0U3I863</accession>
<dbReference type="Proteomes" id="UP000069015">
    <property type="component" value="Plasmid pMBL6842"/>
</dbReference>